<dbReference type="InterPro" id="IPR000873">
    <property type="entry name" value="AMP-dep_synth/lig_dom"/>
</dbReference>
<dbReference type="EC" id="6.2.1.12" evidence="3"/>
<evidence type="ECO:0000256" key="2">
    <source>
        <dbReference type="ARBA" id="ARBA00006432"/>
    </source>
</evidence>
<evidence type="ECO:0000256" key="3">
    <source>
        <dbReference type="ARBA" id="ARBA00012959"/>
    </source>
</evidence>
<comment type="catalytic activity">
    <reaction evidence="9">
        <text>(E)-4-coumaroyl-AMP + CoA = (E)-4-coumaroyl-CoA + AMP + H(+)</text>
        <dbReference type="Rhea" id="RHEA:72423"/>
        <dbReference type="ChEBI" id="CHEBI:15378"/>
        <dbReference type="ChEBI" id="CHEBI:57287"/>
        <dbReference type="ChEBI" id="CHEBI:85008"/>
        <dbReference type="ChEBI" id="CHEBI:192348"/>
        <dbReference type="ChEBI" id="CHEBI:456215"/>
    </reaction>
    <physiologicalReaction direction="left-to-right" evidence="9">
        <dbReference type="Rhea" id="RHEA:72424"/>
    </physiologicalReaction>
</comment>
<dbReference type="InterPro" id="IPR045851">
    <property type="entry name" value="AMP-bd_C_sf"/>
</dbReference>
<keyword evidence="6" id="KW-0460">Magnesium</keyword>
<evidence type="ECO:0000256" key="6">
    <source>
        <dbReference type="ARBA" id="ARBA00022842"/>
    </source>
</evidence>
<comment type="catalytic activity">
    <reaction evidence="8">
        <text>(E)-4-coumarate + ATP + H(+) = (E)-4-coumaroyl-AMP + diphosphate</text>
        <dbReference type="Rhea" id="RHEA:72419"/>
        <dbReference type="ChEBI" id="CHEBI:12876"/>
        <dbReference type="ChEBI" id="CHEBI:15378"/>
        <dbReference type="ChEBI" id="CHEBI:30616"/>
        <dbReference type="ChEBI" id="CHEBI:33019"/>
        <dbReference type="ChEBI" id="CHEBI:192348"/>
    </reaction>
    <physiologicalReaction direction="left-to-right" evidence="8">
        <dbReference type="Rhea" id="RHEA:72420"/>
    </physiologicalReaction>
</comment>
<feature type="domain" description="AMP-binding enzyme C-terminal" evidence="13">
    <location>
        <begin position="1112"/>
        <end position="1186"/>
    </location>
</feature>
<dbReference type="STRING" id="40149.A0A0E0CUR6"/>
<dbReference type="GO" id="GO:0106290">
    <property type="term" value="F:trans-cinnamate-CoA ligase activity"/>
    <property type="evidence" value="ECO:0007669"/>
    <property type="project" value="UniProtKB-ARBA"/>
</dbReference>
<feature type="domain" description="AMP-binding enzyme C-terminal" evidence="13">
    <location>
        <begin position="543"/>
        <end position="617"/>
    </location>
</feature>
<evidence type="ECO:0000256" key="5">
    <source>
        <dbReference type="ARBA" id="ARBA00022832"/>
    </source>
</evidence>
<dbReference type="Proteomes" id="UP000008021">
    <property type="component" value="Chromosome 3"/>
</dbReference>
<evidence type="ECO:0000259" key="13">
    <source>
        <dbReference type="Pfam" id="PF13193"/>
    </source>
</evidence>
<evidence type="ECO:0000256" key="4">
    <source>
        <dbReference type="ARBA" id="ARBA00022598"/>
    </source>
</evidence>
<name>A0A0E0CUR6_9ORYZ</name>
<dbReference type="PROSITE" id="PS00455">
    <property type="entry name" value="AMP_BINDING"/>
    <property type="match status" value="2"/>
</dbReference>
<dbReference type="NCBIfam" id="NF006020">
    <property type="entry name" value="PRK08162.1"/>
    <property type="match status" value="2"/>
</dbReference>
<dbReference type="Gramene" id="OMERI03G02520.1">
    <property type="protein sequence ID" value="OMERI03G02520.1"/>
    <property type="gene ID" value="OMERI03G02520"/>
</dbReference>
<organism evidence="14">
    <name type="scientific">Oryza meridionalis</name>
    <dbReference type="NCBI Taxonomy" id="40149"/>
    <lineage>
        <taxon>Eukaryota</taxon>
        <taxon>Viridiplantae</taxon>
        <taxon>Streptophyta</taxon>
        <taxon>Embryophyta</taxon>
        <taxon>Tracheophyta</taxon>
        <taxon>Spermatophyta</taxon>
        <taxon>Magnoliopsida</taxon>
        <taxon>Liliopsida</taxon>
        <taxon>Poales</taxon>
        <taxon>Poaceae</taxon>
        <taxon>BOP clade</taxon>
        <taxon>Oryzoideae</taxon>
        <taxon>Oryzeae</taxon>
        <taxon>Oryzinae</taxon>
        <taxon>Oryza</taxon>
    </lineage>
</organism>
<comment type="catalytic activity">
    <reaction evidence="10">
        <text>(E)-4-coumarate + ATP + CoA = (E)-4-coumaroyl-CoA + AMP + diphosphate</text>
        <dbReference type="Rhea" id="RHEA:19641"/>
        <dbReference type="ChEBI" id="CHEBI:12876"/>
        <dbReference type="ChEBI" id="CHEBI:30616"/>
        <dbReference type="ChEBI" id="CHEBI:33019"/>
        <dbReference type="ChEBI" id="CHEBI:57287"/>
        <dbReference type="ChEBI" id="CHEBI:85008"/>
        <dbReference type="ChEBI" id="CHEBI:456215"/>
        <dbReference type="EC" id="6.2.1.12"/>
    </reaction>
    <physiologicalReaction direction="left-to-right" evidence="10">
        <dbReference type="Rhea" id="RHEA:19642"/>
    </physiologicalReaction>
</comment>
<proteinExistence type="inferred from homology"/>
<dbReference type="PANTHER" id="PTHR43859:SF4">
    <property type="entry name" value="BUTANOATE--COA LIGASE AAE1-RELATED"/>
    <property type="match status" value="1"/>
</dbReference>
<dbReference type="GO" id="GO:0016207">
    <property type="term" value="F:4-coumarate-CoA ligase activity"/>
    <property type="evidence" value="ECO:0007669"/>
    <property type="project" value="UniProtKB-EC"/>
</dbReference>
<dbReference type="SUPFAM" id="SSF56801">
    <property type="entry name" value="Acetyl-CoA synthetase-like"/>
    <property type="match status" value="2"/>
</dbReference>
<evidence type="ECO:0000256" key="1">
    <source>
        <dbReference type="ARBA" id="ARBA00001946"/>
    </source>
</evidence>
<dbReference type="PANTHER" id="PTHR43859">
    <property type="entry name" value="ACYL-ACTIVATING ENZYME"/>
    <property type="match status" value="1"/>
</dbReference>
<dbReference type="GO" id="GO:0009698">
    <property type="term" value="P:phenylpropanoid metabolic process"/>
    <property type="evidence" value="ECO:0007669"/>
    <property type="project" value="UniProtKB-ARBA"/>
</dbReference>
<keyword evidence="4" id="KW-0436">Ligase</keyword>
<feature type="domain" description="AMP-dependent synthetase/ligase" evidence="12">
    <location>
        <begin position="110"/>
        <end position="493"/>
    </location>
</feature>
<dbReference type="CDD" id="cd12118">
    <property type="entry name" value="ttLC_FACS_AEE21_like"/>
    <property type="match status" value="2"/>
</dbReference>
<evidence type="ECO:0000313" key="14">
    <source>
        <dbReference type="EnsemblPlants" id="OMERI03G02520.1"/>
    </source>
</evidence>
<dbReference type="GO" id="GO:0006631">
    <property type="term" value="P:fatty acid metabolic process"/>
    <property type="evidence" value="ECO:0007669"/>
    <property type="project" value="UniProtKB-KW"/>
</dbReference>
<reference evidence="14" key="2">
    <citation type="submission" date="2018-05" db="EMBL/GenBank/DDBJ databases">
        <title>OmerRS3 (Oryza meridionalis Reference Sequence Version 3).</title>
        <authorList>
            <person name="Zhang J."/>
            <person name="Kudrna D."/>
            <person name="Lee S."/>
            <person name="Talag J."/>
            <person name="Welchert J."/>
            <person name="Wing R.A."/>
        </authorList>
    </citation>
    <scope>NUCLEOTIDE SEQUENCE [LARGE SCALE GENOMIC DNA]</scope>
    <source>
        <strain evidence="14">cv. OR44</strain>
    </source>
</reference>
<dbReference type="InterPro" id="IPR020845">
    <property type="entry name" value="AMP-binding_CS"/>
</dbReference>
<comment type="cofactor">
    <cofactor evidence="1">
        <name>Mg(2+)</name>
        <dbReference type="ChEBI" id="CHEBI:18420"/>
    </cofactor>
</comment>
<dbReference type="Gene3D" id="3.30.300.30">
    <property type="match status" value="2"/>
</dbReference>
<evidence type="ECO:0000256" key="8">
    <source>
        <dbReference type="ARBA" id="ARBA00034219"/>
    </source>
</evidence>
<dbReference type="Pfam" id="PF13193">
    <property type="entry name" value="AMP-binding_C"/>
    <property type="match status" value="2"/>
</dbReference>
<dbReference type="EnsemblPlants" id="OMERI03G02520.1">
    <property type="protein sequence ID" value="OMERI03G02520.1"/>
    <property type="gene ID" value="OMERI03G02520"/>
</dbReference>
<dbReference type="FunFam" id="3.40.50.12780:FF:000003">
    <property type="entry name" value="Long-chain-fatty-acid--CoA ligase FadD"/>
    <property type="match status" value="2"/>
</dbReference>
<dbReference type="FunFam" id="3.30.300.30:FF:000008">
    <property type="entry name" value="2,3-dihydroxybenzoate-AMP ligase"/>
    <property type="match status" value="2"/>
</dbReference>
<feature type="region of interest" description="Disordered" evidence="11">
    <location>
        <begin position="1"/>
        <end position="33"/>
    </location>
</feature>
<accession>A0A0E0CUR6</accession>
<keyword evidence="5" id="KW-0276">Fatty acid metabolism</keyword>
<evidence type="ECO:0000256" key="11">
    <source>
        <dbReference type="SAM" id="MobiDB-lite"/>
    </source>
</evidence>
<evidence type="ECO:0000259" key="12">
    <source>
        <dbReference type="Pfam" id="PF00501"/>
    </source>
</evidence>
<keyword evidence="15" id="KW-1185">Reference proteome</keyword>
<dbReference type="HOGENOM" id="CLU_004360_0_0_1"/>
<evidence type="ECO:0000313" key="15">
    <source>
        <dbReference type="Proteomes" id="UP000008021"/>
    </source>
</evidence>
<evidence type="ECO:0000256" key="7">
    <source>
        <dbReference type="ARBA" id="ARBA00023098"/>
    </source>
</evidence>
<protein>
    <recommendedName>
        <fullName evidence="3">4-coumarate--CoA ligase</fullName>
        <ecNumber evidence="3">6.2.1.12</ecNumber>
    </recommendedName>
</protein>
<comment type="similarity">
    <text evidence="2">Belongs to the ATP-dependent AMP-binding enzyme family.</text>
</comment>
<feature type="domain" description="AMP-dependent synthetase/ligase" evidence="12">
    <location>
        <begin position="678"/>
        <end position="1062"/>
    </location>
</feature>
<dbReference type="Gene3D" id="3.40.50.12780">
    <property type="entry name" value="N-terminal domain of ligase-like"/>
    <property type="match status" value="2"/>
</dbReference>
<evidence type="ECO:0000256" key="9">
    <source>
        <dbReference type="ARBA" id="ARBA00034223"/>
    </source>
</evidence>
<dbReference type="eggNOG" id="KOG1176">
    <property type="taxonomic scope" value="Eukaryota"/>
</dbReference>
<reference evidence="14" key="1">
    <citation type="submission" date="2015-04" db="UniProtKB">
        <authorList>
            <consortium name="EnsemblPlants"/>
        </authorList>
    </citation>
    <scope>IDENTIFICATION</scope>
</reference>
<dbReference type="InterPro" id="IPR042099">
    <property type="entry name" value="ANL_N_sf"/>
</dbReference>
<dbReference type="Pfam" id="PF00501">
    <property type="entry name" value="AMP-binding"/>
    <property type="match status" value="2"/>
</dbReference>
<dbReference type="InterPro" id="IPR025110">
    <property type="entry name" value="AMP-bd_C"/>
</dbReference>
<keyword evidence="7" id="KW-0443">Lipid metabolism</keyword>
<evidence type="ECO:0000256" key="10">
    <source>
        <dbReference type="ARBA" id="ARBA00034252"/>
    </source>
</evidence>
<sequence length="1289" mass="140651">MRAASRALRRLARRSSTGSPPCHHQSPQDYSIPHLDYTTNLSSPRAINLSPWRHQRAFTSARSGAASLLFSFSSLAGREGKAEGEVLDMEAGTVRCAANYAPLTPLSFIERAAAVYGDRAAVVCGERRYTWREARRRCVRVAAALAARFGVARGDVVAVLSPNVPAMYELHFAVPMAGAVLCTFNTRHDAAMISTLLSHSGAKVFFVESHLLDVGRAALRRLADGTSAASLPVLLTISDDGAGAGDSGCVDYEDLVRDAPSEFDIRWPVDEMDPITLNYTSGTTSRPKGVVYNHRGAYLNTIATVLAYDITAMPTYLWTVPMFHCNGWNLPWGVAMQGGTNICLRHFTAKVIFDSIARHGVTHMGGAPTVLNMIANAPAADRRALPGPVRVMTGGAAPPPRVLLAVEELGFVLYHIYGLTETYGPATVCTWMPEWDALPAEERARLKARQGFHHIAVQDVAVKNSATMENVPFDGQTVGEVMFRGNTVMSGYYKDIGATKESMASGWLHSGDLAVRHPDGYIQLKDRAKDIIISGGENISSIEVESVIFSHPAVLEAAVVARPDDYWGETPCAFVKLKDGANATEGEIISFCRERLPHYMAPKTVVFDDLPKTSTGKTQKFVLREKARAMGSLTKSANIEKADINCDKSIPIAGTRAAMEGCMLSDANYAPLTPVSFLERAAVVYGDRTAVVSGGREYSWRETRERCLAGASALARLGVGRRDVVAVIAANIPAMYELHFSVPMAGGVLCTLNTRHDAAMVSVLLRHSEAKVFLVESQFLAVAHDALRLLADAKASVPLVIAISNTGDSSSSSSHGGGLEYEALLRDAPRGFEIRWPADERDPISLNYTSGTTSRPKGVIYSHRGAYLNSLAALLCNDMTSMPVYLWTVPMFHCNGWCMAWATAAQGGTNICVRNVVPKVIFEQIVRHGVTNMGGAPTVLNMIVNAPASERKPLPRRVLISTGGAPPPPQVLAKMEELGFNVQHGYGLTETYGPATRCVWRPEWDALPLAERARIKALQGVQHQMLQDVDIKDPVTMASVPSDGRAVGEVMLRGNTVMSGYYKDEAATEEAMRGGWLRTGDLGVRHPDGYIQLKDRAKDIIISGGENISSIEVESVLFGHHAVLDAAVVARPDDHWGETACAFVTLKDGARATAHEIIAFCRARLPRYMAPRTVVFGDLPKTSTGKTQKFLLREKARAMGSLPMQRKSKFTIITSWKIGRWEVHSCFRMVHYISIQEHVTPITKTCGIFLFRIILSNEYSFSDADRIQYIDVLFKQPYKCHSSSKEQSH</sequence>